<dbReference type="PROSITE" id="PS51353">
    <property type="entry name" value="ARSC"/>
    <property type="match status" value="1"/>
</dbReference>
<sequence length="134" mass="15032">MGKAKSKQNPLELENMMGYGVNEFWARESDKMRLYGLKNCDTCRKAMKALENAELVDVRADGVPPEVMARAFAEFGDALMNTRSTTWRGLDADERQKPVLELLAEHPALMKRPLIDVEGTLYLGWSKDVQAALG</sequence>
<protein>
    <submittedName>
        <fullName evidence="3">Arsenate reductase</fullName>
    </submittedName>
</protein>
<proteinExistence type="inferred from homology"/>
<name>A0A1I4FXZ5_9RHOB</name>
<gene>
    <name evidence="3" type="ORF">SAMN04488036_10747</name>
</gene>
<reference evidence="4" key="1">
    <citation type="submission" date="2016-10" db="EMBL/GenBank/DDBJ databases">
        <authorList>
            <person name="Varghese N."/>
            <person name="Submissions S."/>
        </authorList>
    </citation>
    <scope>NUCLEOTIDE SEQUENCE [LARGE SCALE GENOMIC DNA]</scope>
    <source>
        <strain evidence="4">DSM 28453</strain>
    </source>
</reference>
<accession>A0A1I4FXZ5</accession>
<dbReference type="AlphaFoldDB" id="A0A1I4FXZ5"/>
<dbReference type="Gene3D" id="3.40.30.10">
    <property type="entry name" value="Glutaredoxin"/>
    <property type="match status" value="1"/>
</dbReference>
<evidence type="ECO:0000313" key="3">
    <source>
        <dbReference type="EMBL" id="SFL22768.1"/>
    </source>
</evidence>
<dbReference type="STRING" id="1280847.SAMN04488036_10747"/>
<evidence type="ECO:0000256" key="2">
    <source>
        <dbReference type="PROSITE-ProRule" id="PRU01282"/>
    </source>
</evidence>
<evidence type="ECO:0000256" key="1">
    <source>
        <dbReference type="ARBA" id="ARBA00007198"/>
    </source>
</evidence>
<dbReference type="Pfam" id="PF03960">
    <property type="entry name" value="ArsC"/>
    <property type="match status" value="1"/>
</dbReference>
<keyword evidence="4" id="KW-1185">Reference proteome</keyword>
<dbReference type="Proteomes" id="UP000198851">
    <property type="component" value="Unassembled WGS sequence"/>
</dbReference>
<dbReference type="PANTHER" id="PTHR30041">
    <property type="entry name" value="ARSENATE REDUCTASE"/>
    <property type="match status" value="1"/>
</dbReference>
<dbReference type="SUPFAM" id="SSF52833">
    <property type="entry name" value="Thioredoxin-like"/>
    <property type="match status" value="1"/>
</dbReference>
<evidence type="ECO:0000313" key="4">
    <source>
        <dbReference type="Proteomes" id="UP000198851"/>
    </source>
</evidence>
<dbReference type="InterPro" id="IPR006660">
    <property type="entry name" value="Arsenate_reductase-like"/>
</dbReference>
<dbReference type="PANTHER" id="PTHR30041:SF8">
    <property type="entry name" value="PROTEIN YFFB"/>
    <property type="match status" value="1"/>
</dbReference>
<dbReference type="InterPro" id="IPR036249">
    <property type="entry name" value="Thioredoxin-like_sf"/>
</dbReference>
<organism evidence="3 4">
    <name type="scientific">Shimia haliotis</name>
    <dbReference type="NCBI Taxonomy" id="1280847"/>
    <lineage>
        <taxon>Bacteria</taxon>
        <taxon>Pseudomonadati</taxon>
        <taxon>Pseudomonadota</taxon>
        <taxon>Alphaproteobacteria</taxon>
        <taxon>Rhodobacterales</taxon>
        <taxon>Roseobacteraceae</taxon>
    </lineage>
</organism>
<dbReference type="EMBL" id="FOSZ01000007">
    <property type="protein sequence ID" value="SFL22768.1"/>
    <property type="molecule type" value="Genomic_DNA"/>
</dbReference>
<comment type="similarity">
    <text evidence="1 2">Belongs to the ArsC family.</text>
</comment>